<dbReference type="InterPro" id="IPR015422">
    <property type="entry name" value="PyrdxlP-dep_Trfase_small"/>
</dbReference>
<proteinExistence type="predicted"/>
<comment type="cofactor">
    <cofactor evidence="1">
        <name>pyridoxal 5'-phosphate</name>
        <dbReference type="ChEBI" id="CHEBI:597326"/>
    </cofactor>
</comment>
<dbReference type="OrthoDB" id="9813612at2"/>
<dbReference type="InterPro" id="IPR004839">
    <property type="entry name" value="Aminotransferase_I/II_large"/>
</dbReference>
<organism evidence="4 5">
    <name type="scientific">Peptostreptococcus russellii</name>
    <dbReference type="NCBI Taxonomy" id="215200"/>
    <lineage>
        <taxon>Bacteria</taxon>
        <taxon>Bacillati</taxon>
        <taxon>Bacillota</taxon>
        <taxon>Clostridia</taxon>
        <taxon>Peptostreptococcales</taxon>
        <taxon>Peptostreptococcaceae</taxon>
        <taxon>Peptostreptococcus</taxon>
    </lineage>
</organism>
<dbReference type="InterPro" id="IPR015424">
    <property type="entry name" value="PyrdxlP-dep_Trfase"/>
</dbReference>
<evidence type="ECO:0000313" key="4">
    <source>
        <dbReference type="EMBL" id="SEN48400.1"/>
    </source>
</evidence>
<evidence type="ECO:0000256" key="2">
    <source>
        <dbReference type="ARBA" id="ARBA00022898"/>
    </source>
</evidence>
<sequence length="366" mass="42879">MFKHGADLEKIRRKYHFKGELVDFSSNINPFTPENTVINIIDDIEELRRYPDIEYIELRNSIADHIMEDNDKCDFFFNQENICVGNGATELVYLLMRTIKGKIGVICPTFSEYRRAASIVGRRHVEIQMFQTEDGFEYPDFTKPEMDIYKDIEALFICNPNNPDGKLRNLDKVVEFCQKNCIKLVVDETFIEFCEDYKDYTALNYSYQNIYVLRAITKFYGLPGIRLGYLVTKNSSYVDELFKLKEPWTVNSIASHLGVDLLKDKKFSEYSRKFYKDEREFLTKSLEEIPNLKVFKTDSAFMLVKIDDSVGMSARDLKKKLIFDYGIVIRDASNFLGLNSKYFRIAVKRHRDNLLLIESLSEIFDV</sequence>
<evidence type="ECO:0000313" key="5">
    <source>
        <dbReference type="Proteomes" id="UP000199512"/>
    </source>
</evidence>
<evidence type="ECO:0000256" key="1">
    <source>
        <dbReference type="ARBA" id="ARBA00001933"/>
    </source>
</evidence>
<dbReference type="STRING" id="215200.SAMN05216454_104135"/>
<name>A0A1H8GX66_9FIRM</name>
<gene>
    <name evidence="4" type="ORF">SAMN05216454_104135</name>
</gene>
<keyword evidence="2" id="KW-0663">Pyridoxal phosphate</keyword>
<feature type="domain" description="Aminotransferase class I/classII large" evidence="3">
    <location>
        <begin position="21"/>
        <end position="347"/>
    </location>
</feature>
<evidence type="ECO:0000259" key="3">
    <source>
        <dbReference type="Pfam" id="PF00155"/>
    </source>
</evidence>
<dbReference type="Proteomes" id="UP000199512">
    <property type="component" value="Unassembled WGS sequence"/>
</dbReference>
<dbReference type="AlphaFoldDB" id="A0A1H8GX66"/>
<dbReference type="GO" id="GO:0003824">
    <property type="term" value="F:catalytic activity"/>
    <property type="evidence" value="ECO:0007669"/>
    <property type="project" value="UniProtKB-ARBA"/>
</dbReference>
<dbReference type="PANTHER" id="PTHR42885:SF1">
    <property type="entry name" value="THREONINE-PHOSPHATE DECARBOXYLASE"/>
    <property type="match status" value="1"/>
</dbReference>
<protein>
    <submittedName>
        <fullName evidence="4">Threonine-phosphate decarboxylase</fullName>
    </submittedName>
</protein>
<dbReference type="Gene3D" id="3.40.640.10">
    <property type="entry name" value="Type I PLP-dependent aspartate aminotransferase-like (Major domain)"/>
    <property type="match status" value="1"/>
</dbReference>
<keyword evidence="5" id="KW-1185">Reference proteome</keyword>
<dbReference type="GO" id="GO:0030170">
    <property type="term" value="F:pyridoxal phosphate binding"/>
    <property type="evidence" value="ECO:0007669"/>
    <property type="project" value="InterPro"/>
</dbReference>
<dbReference type="InterPro" id="IPR015421">
    <property type="entry name" value="PyrdxlP-dep_Trfase_major"/>
</dbReference>
<dbReference type="SUPFAM" id="SSF53383">
    <property type="entry name" value="PLP-dependent transferases"/>
    <property type="match status" value="1"/>
</dbReference>
<dbReference type="RefSeq" id="WP_091974935.1">
    <property type="nucleotide sequence ID" value="NZ_FODF01000004.1"/>
</dbReference>
<reference evidence="4 5" key="1">
    <citation type="submission" date="2016-10" db="EMBL/GenBank/DDBJ databases">
        <authorList>
            <person name="de Groot N.N."/>
        </authorList>
    </citation>
    <scope>NUCLEOTIDE SEQUENCE [LARGE SCALE GENOMIC DNA]</scope>
    <source>
        <strain evidence="4 5">Calf135</strain>
    </source>
</reference>
<dbReference type="Gene3D" id="3.90.1150.10">
    <property type="entry name" value="Aspartate Aminotransferase, domain 1"/>
    <property type="match status" value="1"/>
</dbReference>
<dbReference type="PANTHER" id="PTHR42885">
    <property type="entry name" value="HISTIDINOL-PHOSPHATE AMINOTRANSFERASE-RELATED"/>
    <property type="match status" value="1"/>
</dbReference>
<accession>A0A1H8GX66</accession>
<dbReference type="CDD" id="cd00609">
    <property type="entry name" value="AAT_like"/>
    <property type="match status" value="1"/>
</dbReference>
<dbReference type="EMBL" id="FODF01000004">
    <property type="protein sequence ID" value="SEN48400.1"/>
    <property type="molecule type" value="Genomic_DNA"/>
</dbReference>
<dbReference type="Pfam" id="PF00155">
    <property type="entry name" value="Aminotran_1_2"/>
    <property type="match status" value="1"/>
</dbReference>